<evidence type="ECO:0000313" key="1">
    <source>
        <dbReference type="EMBL" id="EEF66300.1"/>
    </source>
</evidence>
<proteinExistence type="predicted"/>
<dbReference type="Proteomes" id="UP000005950">
    <property type="component" value="Unassembled WGS sequence"/>
</dbReference>
<dbReference type="HOGENOM" id="CLU_3200708_0_0_9"/>
<reference evidence="1 2" key="1">
    <citation type="submission" date="2008-12" db="EMBL/GenBank/DDBJ databases">
        <authorList>
            <person name="Fulton L."/>
            <person name="Clifton S."/>
            <person name="Fulton B."/>
            <person name="Xu J."/>
            <person name="Minx P."/>
            <person name="Pepin K.H."/>
            <person name="Johnson M."/>
            <person name="Bhonagiri V."/>
            <person name="Nash W.E."/>
            <person name="Mardis E.R."/>
            <person name="Wilson R.K."/>
        </authorList>
    </citation>
    <scope>NUCLEOTIDE SEQUENCE [LARGE SCALE GENOMIC DNA]</scope>
    <source>
        <strain evidence="1 2">DSM 12042</strain>
    </source>
</reference>
<name>B9YCK6_9FIRM</name>
<reference evidence="1 2" key="2">
    <citation type="submission" date="2009-02" db="EMBL/GenBank/DDBJ databases">
        <title>Draft genome sequence of Holdemania filiformis DSM 12042.</title>
        <authorList>
            <person name="Sudarsanam P."/>
            <person name="Ley R."/>
            <person name="Guruge J."/>
            <person name="Turnbaugh P.J."/>
            <person name="Mahowald M."/>
            <person name="Liep D."/>
            <person name="Gordon J."/>
        </authorList>
    </citation>
    <scope>NUCLEOTIDE SEQUENCE [LARGE SCALE GENOMIC DNA]</scope>
    <source>
        <strain evidence="1 2">DSM 12042</strain>
    </source>
</reference>
<evidence type="ECO:0000313" key="2">
    <source>
        <dbReference type="Proteomes" id="UP000005950"/>
    </source>
</evidence>
<dbReference type="STRING" id="545696.HOLDEFILI_03567"/>
<comment type="caution">
    <text evidence="1">The sequence shown here is derived from an EMBL/GenBank/DDBJ whole genome shotgun (WGS) entry which is preliminary data.</text>
</comment>
<protein>
    <submittedName>
        <fullName evidence="1">Uncharacterized protein</fullName>
    </submittedName>
</protein>
<sequence length="45" mass="5445">MAEFRLFLFHLQRNKDKGMEDKEKARSILIFWAVEIPKRRLNVIG</sequence>
<organism evidence="1 2">
    <name type="scientific">Holdemania filiformis DSM 12042</name>
    <dbReference type="NCBI Taxonomy" id="545696"/>
    <lineage>
        <taxon>Bacteria</taxon>
        <taxon>Bacillati</taxon>
        <taxon>Bacillota</taxon>
        <taxon>Erysipelotrichia</taxon>
        <taxon>Erysipelotrichales</taxon>
        <taxon>Erysipelotrichaceae</taxon>
        <taxon>Holdemania</taxon>
    </lineage>
</organism>
<gene>
    <name evidence="1" type="ORF">HOLDEFILI_03567</name>
</gene>
<accession>B9YCK6</accession>
<dbReference type="AlphaFoldDB" id="B9YCK6"/>
<dbReference type="EMBL" id="ACCF01000224">
    <property type="protein sequence ID" value="EEF66300.1"/>
    <property type="molecule type" value="Genomic_DNA"/>
</dbReference>